<evidence type="ECO:0000256" key="1">
    <source>
        <dbReference type="SAM" id="MobiDB-lite"/>
    </source>
</evidence>
<reference evidence="3" key="1">
    <citation type="journal article" date="2019" name="Int. J. Syst. Evol. Microbiol.">
        <title>The Global Catalogue of Microorganisms (GCM) 10K type strain sequencing project: providing services to taxonomists for standard genome sequencing and annotation.</title>
        <authorList>
            <consortium name="The Broad Institute Genomics Platform"/>
            <consortium name="The Broad Institute Genome Sequencing Center for Infectious Disease"/>
            <person name="Wu L."/>
            <person name="Ma J."/>
        </authorList>
    </citation>
    <scope>NUCLEOTIDE SEQUENCE [LARGE SCALE GENOMIC DNA]</scope>
    <source>
        <strain evidence="3">JCM 4788</strain>
    </source>
</reference>
<dbReference type="EMBL" id="BAAABX010000063">
    <property type="protein sequence ID" value="GAA0429465.1"/>
    <property type="molecule type" value="Genomic_DNA"/>
</dbReference>
<comment type="caution">
    <text evidence="2">The sequence shown here is derived from an EMBL/GenBank/DDBJ whole genome shotgun (WGS) entry which is preliminary data.</text>
</comment>
<proteinExistence type="predicted"/>
<evidence type="ECO:0000313" key="3">
    <source>
        <dbReference type="Proteomes" id="UP001500879"/>
    </source>
</evidence>
<gene>
    <name evidence="2" type="ORF">GCM10010357_58920</name>
</gene>
<accession>A0ABP3IVQ3</accession>
<name>A0ABP3IVQ3_9ACTN</name>
<keyword evidence="3" id="KW-1185">Reference proteome</keyword>
<sequence length="61" mass="6289">MRHPSGFRRQTSARPPVAGATGGRRRGGVAVRMPLPRAGAAQGDCPGGRVPLPHRATHPSG</sequence>
<evidence type="ECO:0000313" key="2">
    <source>
        <dbReference type="EMBL" id="GAA0429465.1"/>
    </source>
</evidence>
<feature type="region of interest" description="Disordered" evidence="1">
    <location>
        <begin position="1"/>
        <end position="61"/>
    </location>
</feature>
<dbReference type="Proteomes" id="UP001500879">
    <property type="component" value="Unassembled WGS sequence"/>
</dbReference>
<protein>
    <submittedName>
        <fullName evidence="2">Uncharacterized protein</fullName>
    </submittedName>
</protein>
<organism evidence="2 3">
    <name type="scientific">Streptomyces luteireticuli</name>
    <dbReference type="NCBI Taxonomy" id="173858"/>
    <lineage>
        <taxon>Bacteria</taxon>
        <taxon>Bacillati</taxon>
        <taxon>Actinomycetota</taxon>
        <taxon>Actinomycetes</taxon>
        <taxon>Kitasatosporales</taxon>
        <taxon>Streptomycetaceae</taxon>
        <taxon>Streptomyces</taxon>
    </lineage>
</organism>